<dbReference type="PANTHER" id="PTHR35111">
    <property type="entry name" value="F10A5.9-RELATED"/>
    <property type="match status" value="1"/>
</dbReference>
<protein>
    <submittedName>
        <fullName evidence="2">Uncharacterized protein</fullName>
    </submittedName>
</protein>
<comment type="caution">
    <text evidence="2">The sequence shown here is derived from an EMBL/GenBank/DDBJ whole genome shotgun (WGS) entry which is preliminary data.</text>
</comment>
<dbReference type="OrthoDB" id="1840016at2759"/>
<evidence type="ECO:0000313" key="2">
    <source>
        <dbReference type="EMBL" id="CAA0841181.1"/>
    </source>
</evidence>
<dbReference type="AlphaFoldDB" id="A0A9N7NYY1"/>
<keyword evidence="3" id="KW-1185">Reference proteome</keyword>
<reference evidence="2" key="1">
    <citation type="submission" date="2019-12" db="EMBL/GenBank/DDBJ databases">
        <authorList>
            <person name="Scholes J."/>
        </authorList>
    </citation>
    <scope>NUCLEOTIDE SEQUENCE</scope>
</reference>
<evidence type="ECO:0000313" key="3">
    <source>
        <dbReference type="Proteomes" id="UP001153555"/>
    </source>
</evidence>
<proteinExistence type="predicted"/>
<organism evidence="2 3">
    <name type="scientific">Striga hermonthica</name>
    <name type="common">Purple witchweed</name>
    <name type="synonym">Buchnera hermonthica</name>
    <dbReference type="NCBI Taxonomy" id="68872"/>
    <lineage>
        <taxon>Eukaryota</taxon>
        <taxon>Viridiplantae</taxon>
        <taxon>Streptophyta</taxon>
        <taxon>Embryophyta</taxon>
        <taxon>Tracheophyta</taxon>
        <taxon>Spermatophyta</taxon>
        <taxon>Magnoliopsida</taxon>
        <taxon>eudicotyledons</taxon>
        <taxon>Gunneridae</taxon>
        <taxon>Pentapetalae</taxon>
        <taxon>asterids</taxon>
        <taxon>lamiids</taxon>
        <taxon>Lamiales</taxon>
        <taxon>Orobanchaceae</taxon>
        <taxon>Buchnereae</taxon>
        <taxon>Striga</taxon>
    </lineage>
</organism>
<gene>
    <name evidence="2" type="ORF">SHERM_07214</name>
</gene>
<dbReference type="PANTHER" id="PTHR35111:SF5">
    <property type="entry name" value="F10A5.9"/>
    <property type="match status" value="1"/>
</dbReference>
<sequence length="96" mass="10833">MKLLDKLQRMLMRFILLRRLPARGGRAPQAAVEKGGTARRRSCDRSADTPKVSCSSYYYSSNSHYNEAIADCIEFFNRSSQDDGVFSARNPDVIVV</sequence>
<accession>A0A9N7NYY1</accession>
<dbReference type="Proteomes" id="UP001153555">
    <property type="component" value="Unassembled WGS sequence"/>
</dbReference>
<evidence type="ECO:0000256" key="1">
    <source>
        <dbReference type="SAM" id="MobiDB-lite"/>
    </source>
</evidence>
<feature type="region of interest" description="Disordered" evidence="1">
    <location>
        <begin position="25"/>
        <end position="51"/>
    </location>
</feature>
<name>A0A9N7NYY1_STRHE</name>
<dbReference type="EMBL" id="CACSLK010034050">
    <property type="protein sequence ID" value="CAA0841181.1"/>
    <property type="molecule type" value="Genomic_DNA"/>
</dbReference>